<name>A0A380N218_9GAMM</name>
<protein>
    <submittedName>
        <fullName evidence="1">Uncharacterized protein</fullName>
    </submittedName>
</protein>
<reference evidence="1 2" key="1">
    <citation type="submission" date="2018-06" db="EMBL/GenBank/DDBJ databases">
        <authorList>
            <consortium name="Pathogen Informatics"/>
            <person name="Doyle S."/>
        </authorList>
    </citation>
    <scope>NUCLEOTIDE SEQUENCE [LARGE SCALE GENOMIC DNA]</scope>
    <source>
        <strain evidence="1 2">NCTC10717</strain>
    </source>
</reference>
<accession>A0A380N218</accession>
<dbReference type="EMBL" id="UHIA01000004">
    <property type="protein sequence ID" value="SUO98534.1"/>
    <property type="molecule type" value="Genomic_DNA"/>
</dbReference>
<dbReference type="Proteomes" id="UP000254575">
    <property type="component" value="Unassembled WGS sequence"/>
</dbReference>
<evidence type="ECO:0000313" key="1">
    <source>
        <dbReference type="EMBL" id="SUO98534.1"/>
    </source>
</evidence>
<keyword evidence="2" id="KW-1185">Reference proteome</keyword>
<gene>
    <name evidence="1" type="ORF">NCTC10717_02289</name>
</gene>
<dbReference type="AlphaFoldDB" id="A0A380N218"/>
<evidence type="ECO:0000313" key="2">
    <source>
        <dbReference type="Proteomes" id="UP000254575"/>
    </source>
</evidence>
<organism evidence="1 2">
    <name type="scientific">Suttonella indologenes</name>
    <dbReference type="NCBI Taxonomy" id="13276"/>
    <lineage>
        <taxon>Bacteria</taxon>
        <taxon>Pseudomonadati</taxon>
        <taxon>Pseudomonadota</taxon>
        <taxon>Gammaproteobacteria</taxon>
        <taxon>Cardiobacteriales</taxon>
        <taxon>Cardiobacteriaceae</taxon>
        <taxon>Suttonella</taxon>
    </lineage>
</organism>
<proteinExistence type="predicted"/>
<dbReference type="RefSeq" id="WP_115219349.1">
    <property type="nucleotide sequence ID" value="NZ_UHIA01000004.1"/>
</dbReference>
<sequence length="71" mass="7929">MRWLNLKNSTSVHNTQGIGTVEAVEQGLRGSNRPEKGIGNRWNYDGIYKGISEITGVPNISDEYKEQGVHK</sequence>